<evidence type="ECO:0000313" key="1">
    <source>
        <dbReference type="EMBL" id="PHM29661.1"/>
    </source>
</evidence>
<protein>
    <submittedName>
        <fullName evidence="1">Uncharacterized protein</fullName>
    </submittedName>
</protein>
<gene>
    <name evidence="1" type="ORF">Xbud_00198</name>
</gene>
<dbReference type="RefSeq" id="WP_244589829.1">
    <property type="nucleotide sequence ID" value="NZ_CAWNNJ010000001.1"/>
</dbReference>
<name>A0A2D0J559_XENBU</name>
<dbReference type="Proteomes" id="UP000225833">
    <property type="component" value="Unassembled WGS sequence"/>
</dbReference>
<accession>A0A2D0J559</accession>
<reference evidence="1 2" key="1">
    <citation type="journal article" date="2017" name="Nat. Microbiol.">
        <title>Natural product diversity associated with the nematode symbionts Photorhabdus and Xenorhabdus.</title>
        <authorList>
            <person name="Tobias N.J."/>
            <person name="Wolff H."/>
            <person name="Djahanschiri B."/>
            <person name="Grundmann F."/>
            <person name="Kronenwerth M."/>
            <person name="Shi Y.M."/>
            <person name="Simonyi S."/>
            <person name="Grun P."/>
            <person name="Shapiro-Ilan D."/>
            <person name="Pidot S.J."/>
            <person name="Stinear T.P."/>
            <person name="Ebersberger I."/>
            <person name="Bode H.B."/>
        </authorList>
    </citation>
    <scope>NUCLEOTIDE SEQUENCE [LARGE SCALE GENOMIC DNA]</scope>
    <source>
        <strain evidence="1 2">DSM 16342</strain>
    </source>
</reference>
<dbReference type="EMBL" id="NIBS01000001">
    <property type="protein sequence ID" value="PHM29661.1"/>
    <property type="molecule type" value="Genomic_DNA"/>
</dbReference>
<dbReference type="AlphaFoldDB" id="A0A2D0J559"/>
<proteinExistence type="predicted"/>
<organism evidence="1 2">
    <name type="scientific">Xenorhabdus budapestensis</name>
    <dbReference type="NCBI Taxonomy" id="290110"/>
    <lineage>
        <taxon>Bacteria</taxon>
        <taxon>Pseudomonadati</taxon>
        <taxon>Pseudomonadota</taxon>
        <taxon>Gammaproteobacteria</taxon>
        <taxon>Enterobacterales</taxon>
        <taxon>Morganellaceae</taxon>
        <taxon>Xenorhabdus</taxon>
    </lineage>
</organism>
<evidence type="ECO:0000313" key="2">
    <source>
        <dbReference type="Proteomes" id="UP000225833"/>
    </source>
</evidence>
<sequence>MRLGGGDNRSKCASERERKLDDNIHPGYSFQQALLILCPGLIKFFVHKNKPVIVTASGDDEIKEGQNGIALFETS</sequence>
<comment type="caution">
    <text evidence="1">The sequence shown here is derived from an EMBL/GenBank/DDBJ whole genome shotgun (WGS) entry which is preliminary data.</text>
</comment>